<dbReference type="PANTHER" id="PTHR42899">
    <property type="entry name" value="SPERMATOGENESIS-ASSOCIATED PROTEIN 20"/>
    <property type="match status" value="1"/>
</dbReference>
<evidence type="ECO:0000313" key="1">
    <source>
        <dbReference type="EMBL" id="VAX10929.1"/>
    </source>
</evidence>
<dbReference type="PANTHER" id="PTHR42899:SF1">
    <property type="entry name" value="SPERMATOGENESIS-ASSOCIATED PROTEIN 20"/>
    <property type="match status" value="1"/>
</dbReference>
<name>A0A3B1AXY4_9ZZZZ</name>
<proteinExistence type="predicted"/>
<sequence>MALSVGDTLEGGFFRYTVDPGWQVPHFEKMLYTQAQLIRLYLKAAGILKRPDYIDVARDTLDFCMSVMRDKQGAFIASLSAIDPDDVDGDGYLWGNEELKRQLNQQELSFSRIRWGMTGQPELEGGRR</sequence>
<dbReference type="InterPro" id="IPR008928">
    <property type="entry name" value="6-hairpin_glycosidase_sf"/>
</dbReference>
<dbReference type="InterPro" id="IPR012341">
    <property type="entry name" value="6hp_glycosidase-like_sf"/>
</dbReference>
<dbReference type="AlphaFoldDB" id="A0A3B1AXY4"/>
<protein>
    <submittedName>
        <fullName evidence="1">Uncharacterized protein YyaL</fullName>
    </submittedName>
</protein>
<dbReference type="Gene3D" id="1.50.10.10">
    <property type="match status" value="1"/>
</dbReference>
<organism evidence="1">
    <name type="scientific">hydrothermal vent metagenome</name>
    <dbReference type="NCBI Taxonomy" id="652676"/>
    <lineage>
        <taxon>unclassified sequences</taxon>
        <taxon>metagenomes</taxon>
        <taxon>ecological metagenomes</taxon>
    </lineage>
</organism>
<reference evidence="1" key="1">
    <citation type="submission" date="2018-06" db="EMBL/GenBank/DDBJ databases">
        <authorList>
            <person name="Zhirakovskaya E."/>
        </authorList>
    </citation>
    <scope>NUCLEOTIDE SEQUENCE</scope>
</reference>
<dbReference type="EMBL" id="UOFY01000057">
    <property type="protein sequence ID" value="VAX10929.1"/>
    <property type="molecule type" value="Genomic_DNA"/>
</dbReference>
<accession>A0A3B1AXY4</accession>
<dbReference type="GO" id="GO:0005975">
    <property type="term" value="P:carbohydrate metabolic process"/>
    <property type="evidence" value="ECO:0007669"/>
    <property type="project" value="InterPro"/>
</dbReference>
<dbReference type="InterPro" id="IPR024705">
    <property type="entry name" value="Ssp411"/>
</dbReference>
<gene>
    <name evidence="1" type="ORF">MNBD_GAMMA25-20</name>
</gene>
<dbReference type="SUPFAM" id="SSF48208">
    <property type="entry name" value="Six-hairpin glycosidases"/>
    <property type="match status" value="1"/>
</dbReference>